<dbReference type="PANTHER" id="PTHR33361">
    <property type="entry name" value="GLR0591 PROTEIN"/>
    <property type="match status" value="1"/>
</dbReference>
<evidence type="ECO:0000313" key="1">
    <source>
        <dbReference type="EMBL" id="OYV03494.1"/>
    </source>
</evidence>
<gene>
    <name evidence="1" type="ORF">CGW93_00705</name>
</gene>
<organism evidence="1 2">
    <name type="scientific">candidate division WOR-3 bacterium 4484_18</name>
    <dbReference type="NCBI Taxonomy" id="2020626"/>
    <lineage>
        <taxon>Bacteria</taxon>
        <taxon>Bacteria division WOR-3</taxon>
    </lineage>
</organism>
<accession>A0A257LV45</accession>
<evidence type="ECO:0008006" key="3">
    <source>
        <dbReference type="Google" id="ProtNLM"/>
    </source>
</evidence>
<evidence type="ECO:0000313" key="2">
    <source>
        <dbReference type="Proteomes" id="UP000216312"/>
    </source>
</evidence>
<sequence>MRTSTDVGERPFHIHKYPIIWGVHPLVPKFAEQVPKLKSHVTKASMAAAESFDKYCRFLKEEYLANSKGEFPIGRELFDYKLKVEHMLDWDADDLLEIGESTLNRVKDELNKLAGSIEPTKGWVTIVEELKSAHPPADELLDYYRREMQHTREFTTAKNIVSIPPEEGLEVIETPQFARPTIPYAAYMPPAPFEKQQKGFFYVTPATTEEQLCGHSIYSIPIVALHEGYPGHHLQLLWANRVASKVRKVYGTSVFVEGWALYCEELFYELGYYTDPRIRLMQLKDELWRACRVIIDVKLHTRQMSFDDAVKFLVDEAKLEPVNAKAEVKRYTSSPTQPMSYIIGKKQIMELRHKYSGDLREFHNKLLSFGSLPIKLIRGRL</sequence>
<dbReference type="AlphaFoldDB" id="A0A257LV45"/>
<proteinExistence type="predicted"/>
<dbReference type="PANTHER" id="PTHR33361:SF15">
    <property type="entry name" value="DUF885 FAMILY LIPOPROTEIN"/>
    <property type="match status" value="1"/>
</dbReference>
<reference evidence="2" key="1">
    <citation type="submission" date="2017-07" db="EMBL/GenBank/DDBJ databases">
        <title>Novel pathways for hydrocarbon cycling and metabolic interdependencies in hydrothermal sediment communities.</title>
        <authorList>
            <person name="Dombrowski N."/>
            <person name="Seitz K."/>
            <person name="Teske A."/>
            <person name="Baker B."/>
        </authorList>
    </citation>
    <scope>NUCLEOTIDE SEQUENCE [LARGE SCALE GENOMIC DNA]</scope>
</reference>
<dbReference type="InterPro" id="IPR010281">
    <property type="entry name" value="DUF885"/>
</dbReference>
<dbReference type="Pfam" id="PF05960">
    <property type="entry name" value="DUF885"/>
    <property type="match status" value="1"/>
</dbReference>
<dbReference type="EMBL" id="NMUJ01000004">
    <property type="protein sequence ID" value="OYV03494.1"/>
    <property type="molecule type" value="Genomic_DNA"/>
</dbReference>
<protein>
    <recommendedName>
        <fullName evidence="3">DUF885 domain-containing protein</fullName>
    </recommendedName>
</protein>
<name>A0A257LV45_UNCW3</name>
<comment type="caution">
    <text evidence="1">The sequence shown here is derived from an EMBL/GenBank/DDBJ whole genome shotgun (WGS) entry which is preliminary data.</text>
</comment>
<dbReference type="Proteomes" id="UP000216312">
    <property type="component" value="Unassembled WGS sequence"/>
</dbReference>